<dbReference type="AlphaFoldDB" id="A0AAE3E882"/>
<sequence length="242" mass="26149">MQVQLAIRQAAEQTAEEVAVLSSIPLADSLAAALPDGWGNEAAHLAGNGAGTLYLRERILQLAGRDRLNTSWIRGGSSGVLILAEFPAENESKEDIVIHWLYAVNFTALPGVSLPVSGQVCRRMWTGSVRQNAERDVESDNIVYVAENGKVCHRSRDCTYLKLSVKSAGLDEIPALRNQDGAKYYPCERCVLHGECSSPVYITEEGNRYHVDSNCGGLRRMVDSVPAGETSLPLCSRCGGGS</sequence>
<comment type="caution">
    <text evidence="1">The sequence shown here is derived from an EMBL/GenBank/DDBJ whole genome shotgun (WGS) entry which is preliminary data.</text>
</comment>
<reference evidence="1" key="1">
    <citation type="submission" date="2021-10" db="EMBL/GenBank/DDBJ databases">
        <title>Anaerobic single-cell dispensing facilitates the cultivation of human gut bacteria.</title>
        <authorList>
            <person name="Afrizal A."/>
        </authorList>
    </citation>
    <scope>NUCLEOTIDE SEQUENCE</scope>
    <source>
        <strain evidence="1">CLA-AA-H215</strain>
    </source>
</reference>
<dbReference type="Proteomes" id="UP001198182">
    <property type="component" value="Unassembled WGS sequence"/>
</dbReference>
<accession>A0AAE3E882</accession>
<evidence type="ECO:0000313" key="2">
    <source>
        <dbReference type="Proteomes" id="UP001198182"/>
    </source>
</evidence>
<keyword evidence="2" id="KW-1185">Reference proteome</keyword>
<protein>
    <submittedName>
        <fullName evidence="1">Uncharacterized protein</fullName>
    </submittedName>
</protein>
<name>A0AAE3E882_9FIRM</name>
<proteinExistence type="predicted"/>
<organism evidence="1 2">
    <name type="scientific">Hominifimenecus microfluidus</name>
    <dbReference type="NCBI Taxonomy" id="2885348"/>
    <lineage>
        <taxon>Bacteria</taxon>
        <taxon>Bacillati</taxon>
        <taxon>Bacillota</taxon>
        <taxon>Clostridia</taxon>
        <taxon>Lachnospirales</taxon>
        <taxon>Lachnospiraceae</taxon>
        <taxon>Hominifimenecus</taxon>
    </lineage>
</organism>
<gene>
    <name evidence="1" type="ORF">LKD81_04860</name>
</gene>
<dbReference type="EMBL" id="JAJEQR010000010">
    <property type="protein sequence ID" value="MCC2230331.1"/>
    <property type="molecule type" value="Genomic_DNA"/>
</dbReference>
<evidence type="ECO:0000313" key="1">
    <source>
        <dbReference type="EMBL" id="MCC2230331.1"/>
    </source>
</evidence>